<dbReference type="Proteomes" id="UP000198985">
    <property type="component" value="Unassembled WGS sequence"/>
</dbReference>
<reference evidence="2 3" key="1">
    <citation type="submission" date="2016-10" db="EMBL/GenBank/DDBJ databases">
        <authorList>
            <person name="de Groot N.N."/>
        </authorList>
    </citation>
    <scope>NUCLEOTIDE SEQUENCE [LARGE SCALE GENOMIC DNA]</scope>
    <source>
        <strain evidence="2 3">BS3662</strain>
    </source>
</reference>
<gene>
    <name evidence="2" type="ORF">SAMN04490194_3151</name>
</gene>
<accession>A0A1H5KDJ5</accession>
<dbReference type="RefSeq" id="WP_084322956.1">
    <property type="nucleotide sequence ID" value="NZ_FNTY01000002.1"/>
</dbReference>
<proteinExistence type="predicted"/>
<sequence>MTLIHDQAMNYVYQQMLQRLLSFFSRAERTALQLMIQRLVVTAGGMERIGDYKVLAIQSGSRDSCYTLALLRAAQLSIAGRAPSTFQLRVASLRMSGLSASAQDNIHRSHSALFLYDDPRVEVLMADNREVLPFRHPAPVSEAGREASRLNLLMVGHRRTLDGPLDLWDDGYLATGEFVGQIARWNSGVDALICSDTPRQQKLFIEGLKRAAAKAGLTTSDHPGTGFDELFAVLDELGSDCYRTFYDGRGPAQWRPAEQFEACRRATFIDIHDLLVSNREERWPLLTEFLGFQPDELTAQLSENEYVSPSISAHVRGLQACFVHGHSYETGVAEYLQRALVMMRRKQLSERLCEQAVETFGSPAKLSDQRALAAAEAQKNLGLNEAQLVCLLFAPFVENGAGLERFLRQCHPGMLVAMPDLHRAMQGHPVPEQIVHWMVDVSGLPVSLIGKLYRMGPVPGVEGRVNDGEPDDADGQSEAVDPGHDAVVAGEWSAGH</sequence>
<name>A0A1H5KDJ5_9PSED</name>
<feature type="region of interest" description="Disordered" evidence="1">
    <location>
        <begin position="460"/>
        <end position="483"/>
    </location>
</feature>
<evidence type="ECO:0000256" key="1">
    <source>
        <dbReference type="SAM" id="MobiDB-lite"/>
    </source>
</evidence>
<organism evidence="2 3">
    <name type="scientific">Pseudomonas migulae</name>
    <dbReference type="NCBI Taxonomy" id="78543"/>
    <lineage>
        <taxon>Bacteria</taxon>
        <taxon>Pseudomonadati</taxon>
        <taxon>Pseudomonadota</taxon>
        <taxon>Gammaproteobacteria</taxon>
        <taxon>Pseudomonadales</taxon>
        <taxon>Pseudomonadaceae</taxon>
        <taxon>Pseudomonas</taxon>
    </lineage>
</organism>
<evidence type="ECO:0000313" key="2">
    <source>
        <dbReference type="EMBL" id="SEE62829.1"/>
    </source>
</evidence>
<dbReference type="EMBL" id="FNTY01000002">
    <property type="protein sequence ID" value="SEE62829.1"/>
    <property type="molecule type" value="Genomic_DNA"/>
</dbReference>
<protein>
    <submittedName>
        <fullName evidence="2">Uncharacterized protein</fullName>
    </submittedName>
</protein>
<dbReference type="AlphaFoldDB" id="A0A1H5KDJ5"/>
<evidence type="ECO:0000313" key="3">
    <source>
        <dbReference type="Proteomes" id="UP000198985"/>
    </source>
</evidence>